<dbReference type="AlphaFoldDB" id="A0A0A9HU49"/>
<reference evidence="2" key="2">
    <citation type="journal article" date="2015" name="Data Brief">
        <title>Shoot transcriptome of the giant reed, Arundo donax.</title>
        <authorList>
            <person name="Barrero R.A."/>
            <person name="Guerrero F.D."/>
            <person name="Moolhuijzen P."/>
            <person name="Goolsby J.A."/>
            <person name="Tidwell J."/>
            <person name="Bellgard S.E."/>
            <person name="Bellgard M.I."/>
        </authorList>
    </citation>
    <scope>NUCLEOTIDE SEQUENCE</scope>
    <source>
        <tissue evidence="2">Shoot tissue taken approximately 20 cm above the soil surface</tissue>
    </source>
</reference>
<protein>
    <submittedName>
        <fullName evidence="2">Uncharacterized protein</fullName>
    </submittedName>
</protein>
<accession>A0A0A9HU49</accession>
<dbReference type="EMBL" id="GBRH01158527">
    <property type="protein sequence ID" value="JAE39369.1"/>
    <property type="molecule type" value="Transcribed_RNA"/>
</dbReference>
<evidence type="ECO:0000256" key="1">
    <source>
        <dbReference type="SAM" id="MobiDB-lite"/>
    </source>
</evidence>
<evidence type="ECO:0000313" key="2">
    <source>
        <dbReference type="EMBL" id="JAE39369.1"/>
    </source>
</evidence>
<feature type="compositionally biased region" description="Basic and acidic residues" evidence="1">
    <location>
        <begin position="16"/>
        <end position="25"/>
    </location>
</feature>
<organism evidence="2">
    <name type="scientific">Arundo donax</name>
    <name type="common">Giant reed</name>
    <name type="synonym">Donax arundinaceus</name>
    <dbReference type="NCBI Taxonomy" id="35708"/>
    <lineage>
        <taxon>Eukaryota</taxon>
        <taxon>Viridiplantae</taxon>
        <taxon>Streptophyta</taxon>
        <taxon>Embryophyta</taxon>
        <taxon>Tracheophyta</taxon>
        <taxon>Spermatophyta</taxon>
        <taxon>Magnoliopsida</taxon>
        <taxon>Liliopsida</taxon>
        <taxon>Poales</taxon>
        <taxon>Poaceae</taxon>
        <taxon>PACMAD clade</taxon>
        <taxon>Arundinoideae</taxon>
        <taxon>Arundineae</taxon>
        <taxon>Arundo</taxon>
    </lineage>
</organism>
<proteinExistence type="predicted"/>
<feature type="region of interest" description="Disordered" evidence="1">
    <location>
        <begin position="1"/>
        <end position="97"/>
    </location>
</feature>
<sequence length="97" mass="10517">MGAQEAGKGNGSTNLQDRRNRRPIDGQKLPRWWRRCLHGGGLTQPERNRAVGGARPTDSACGRRAPWVRQSAASGRGEPTLGRQGHSQRVGPAMHGL</sequence>
<reference evidence="2" key="1">
    <citation type="submission" date="2014-09" db="EMBL/GenBank/DDBJ databases">
        <authorList>
            <person name="Magalhaes I.L.F."/>
            <person name="Oliveira U."/>
            <person name="Santos F.R."/>
            <person name="Vidigal T.H.D.A."/>
            <person name="Brescovit A.D."/>
            <person name="Santos A.J."/>
        </authorList>
    </citation>
    <scope>NUCLEOTIDE SEQUENCE</scope>
    <source>
        <tissue evidence="2">Shoot tissue taken approximately 20 cm above the soil surface</tissue>
    </source>
</reference>
<name>A0A0A9HU49_ARUDO</name>